<protein>
    <recommendedName>
        <fullName evidence="8">Peptidase S54 rhomboid domain-containing protein</fullName>
    </recommendedName>
</protein>
<feature type="transmembrane region" description="Helical" evidence="7">
    <location>
        <begin position="175"/>
        <end position="192"/>
    </location>
</feature>
<feature type="transmembrane region" description="Helical" evidence="7">
    <location>
        <begin position="366"/>
        <end position="385"/>
    </location>
</feature>
<dbReference type="STRING" id="743788.S8E887"/>
<evidence type="ECO:0000259" key="8">
    <source>
        <dbReference type="Pfam" id="PF01694"/>
    </source>
</evidence>
<dbReference type="Gene3D" id="1.20.1540.10">
    <property type="entry name" value="Rhomboid-like"/>
    <property type="match status" value="1"/>
</dbReference>
<evidence type="ECO:0000256" key="2">
    <source>
        <dbReference type="ARBA" id="ARBA00009045"/>
    </source>
</evidence>
<reference evidence="9 10" key="1">
    <citation type="journal article" date="2012" name="Science">
        <title>The Paleozoic origin of enzymatic lignin decomposition reconstructed from 31 fungal genomes.</title>
        <authorList>
            <person name="Floudas D."/>
            <person name="Binder M."/>
            <person name="Riley R."/>
            <person name="Barry K."/>
            <person name="Blanchette R.A."/>
            <person name="Henrissat B."/>
            <person name="Martinez A.T."/>
            <person name="Otillar R."/>
            <person name="Spatafora J.W."/>
            <person name="Yadav J.S."/>
            <person name="Aerts A."/>
            <person name="Benoit I."/>
            <person name="Boyd A."/>
            <person name="Carlson A."/>
            <person name="Copeland A."/>
            <person name="Coutinho P.M."/>
            <person name="de Vries R.P."/>
            <person name="Ferreira P."/>
            <person name="Findley K."/>
            <person name="Foster B."/>
            <person name="Gaskell J."/>
            <person name="Glotzer D."/>
            <person name="Gorecki P."/>
            <person name="Heitman J."/>
            <person name="Hesse C."/>
            <person name="Hori C."/>
            <person name="Igarashi K."/>
            <person name="Jurgens J.A."/>
            <person name="Kallen N."/>
            <person name="Kersten P."/>
            <person name="Kohler A."/>
            <person name="Kuees U."/>
            <person name="Kumar T.K.A."/>
            <person name="Kuo A."/>
            <person name="LaButti K."/>
            <person name="Larrondo L.F."/>
            <person name="Lindquist E."/>
            <person name="Ling A."/>
            <person name="Lombard V."/>
            <person name="Lucas S."/>
            <person name="Lundell T."/>
            <person name="Martin R."/>
            <person name="McLaughlin D.J."/>
            <person name="Morgenstern I."/>
            <person name="Morin E."/>
            <person name="Murat C."/>
            <person name="Nagy L.G."/>
            <person name="Nolan M."/>
            <person name="Ohm R.A."/>
            <person name="Patyshakuliyeva A."/>
            <person name="Rokas A."/>
            <person name="Ruiz-Duenas F.J."/>
            <person name="Sabat G."/>
            <person name="Salamov A."/>
            <person name="Samejima M."/>
            <person name="Schmutz J."/>
            <person name="Slot J.C."/>
            <person name="St John F."/>
            <person name="Stenlid J."/>
            <person name="Sun H."/>
            <person name="Sun S."/>
            <person name="Syed K."/>
            <person name="Tsang A."/>
            <person name="Wiebenga A."/>
            <person name="Young D."/>
            <person name="Pisabarro A."/>
            <person name="Eastwood D.C."/>
            <person name="Martin F."/>
            <person name="Cullen D."/>
            <person name="Grigoriev I.V."/>
            <person name="Hibbett D.S."/>
        </authorList>
    </citation>
    <scope>NUCLEOTIDE SEQUENCE</scope>
    <source>
        <strain evidence="10">FP-58527</strain>
    </source>
</reference>
<feature type="domain" description="Peptidase S54 rhomboid" evidence="8">
    <location>
        <begin position="213"/>
        <end position="409"/>
    </location>
</feature>
<organism evidence="9 10">
    <name type="scientific">Fomitopsis schrenkii</name>
    <name type="common">Brown rot fungus</name>
    <dbReference type="NCBI Taxonomy" id="2126942"/>
    <lineage>
        <taxon>Eukaryota</taxon>
        <taxon>Fungi</taxon>
        <taxon>Dikarya</taxon>
        <taxon>Basidiomycota</taxon>
        <taxon>Agaricomycotina</taxon>
        <taxon>Agaricomycetes</taxon>
        <taxon>Polyporales</taxon>
        <taxon>Fomitopsis</taxon>
    </lineage>
</organism>
<dbReference type="InterPro" id="IPR022764">
    <property type="entry name" value="Peptidase_S54_rhomboid_dom"/>
</dbReference>
<name>S8E887_FOMSC</name>
<keyword evidence="3 7" id="KW-0812">Transmembrane</keyword>
<dbReference type="PANTHER" id="PTHR43731">
    <property type="entry name" value="RHOMBOID PROTEASE"/>
    <property type="match status" value="1"/>
</dbReference>
<keyword evidence="5 7" id="KW-1133">Transmembrane helix</keyword>
<keyword evidence="4" id="KW-0378">Hydrolase</keyword>
<evidence type="ECO:0000256" key="4">
    <source>
        <dbReference type="ARBA" id="ARBA00022801"/>
    </source>
</evidence>
<sequence>MAWYAHLRSPFKFSSSPWHIRPRLLSFSPSLTNRATESRIPWFTSIPSFRQQLARTNKLPSFRERVRCPSVRNQVLFAGLTSFVLFSMAAGTTNDETFVWSVRLSLSAPAWRTRPPTNDEMRRARYYSFGKTLQQRLVLIKDAIDEWPQTVKALAIWAYIQVAQPVLDNAETKRWCWAIGAVNGLLYLAWHFPRTKPLMRARFAHNPLSGFSYTMLTSLFSHRSLVHVVVNSMLLASFGAAASQYFFEEQSNGPDNLREATPRWHFLAFFISAGLFSNLVSHGAFARITYPRLVARLRAAPPPAKSTSPTRSFLAQVLRSKPSRAPAADAGAPLFLGASGVVYACMTVCALAYPDAALALKMPPTFPVPIGFAVGSLVALDIVGIWQAWSRFNHWAHLGGVVFGVLYWAYGPPVWEFFREASLGGLPPSLTILPPVTNQKEDPEST</sequence>
<dbReference type="Pfam" id="PF01694">
    <property type="entry name" value="Rhomboid"/>
    <property type="match status" value="1"/>
</dbReference>
<dbReference type="EMBL" id="KE504143">
    <property type="protein sequence ID" value="EPT01187.1"/>
    <property type="molecule type" value="Genomic_DNA"/>
</dbReference>
<dbReference type="HOGENOM" id="CLU_034022_1_0_1"/>
<feature type="transmembrane region" description="Helical" evidence="7">
    <location>
        <begin position="75"/>
        <end position="93"/>
    </location>
</feature>
<feature type="transmembrane region" description="Helical" evidence="7">
    <location>
        <begin position="392"/>
        <end position="410"/>
    </location>
</feature>
<dbReference type="InterPro" id="IPR035952">
    <property type="entry name" value="Rhomboid-like_sf"/>
</dbReference>
<comment type="subcellular location">
    <subcellularLocation>
        <location evidence="1">Membrane</location>
        <topology evidence="1">Multi-pass membrane protein</topology>
    </subcellularLocation>
</comment>
<dbReference type="SUPFAM" id="SSF144091">
    <property type="entry name" value="Rhomboid-like"/>
    <property type="match status" value="1"/>
</dbReference>
<dbReference type="InParanoid" id="S8E887"/>
<dbReference type="InterPro" id="IPR050925">
    <property type="entry name" value="Rhomboid_protease_S54"/>
</dbReference>
<feature type="transmembrane region" description="Helical" evidence="7">
    <location>
        <begin position="225"/>
        <end position="247"/>
    </location>
</feature>
<proteinExistence type="inferred from homology"/>
<evidence type="ECO:0000256" key="6">
    <source>
        <dbReference type="ARBA" id="ARBA00023136"/>
    </source>
</evidence>
<dbReference type="Proteomes" id="UP000015241">
    <property type="component" value="Unassembled WGS sequence"/>
</dbReference>
<dbReference type="GO" id="GO:0006465">
    <property type="term" value="P:signal peptide processing"/>
    <property type="evidence" value="ECO:0007669"/>
    <property type="project" value="TreeGrafter"/>
</dbReference>
<evidence type="ECO:0000313" key="9">
    <source>
        <dbReference type="EMBL" id="EPT01187.1"/>
    </source>
</evidence>
<keyword evidence="10" id="KW-1185">Reference proteome</keyword>
<dbReference type="AlphaFoldDB" id="S8E887"/>
<evidence type="ECO:0000256" key="3">
    <source>
        <dbReference type="ARBA" id="ARBA00022692"/>
    </source>
</evidence>
<evidence type="ECO:0000256" key="5">
    <source>
        <dbReference type="ARBA" id="ARBA00022989"/>
    </source>
</evidence>
<dbReference type="OrthoDB" id="10260614at2759"/>
<dbReference type="eggNOG" id="KOG2980">
    <property type="taxonomic scope" value="Eukaryota"/>
</dbReference>
<dbReference type="PANTHER" id="PTHR43731:SF14">
    <property type="entry name" value="PRESENILIN-ASSOCIATED RHOMBOID-LIKE PROTEIN, MITOCHONDRIAL"/>
    <property type="match status" value="1"/>
</dbReference>
<evidence type="ECO:0000256" key="7">
    <source>
        <dbReference type="SAM" id="Phobius"/>
    </source>
</evidence>
<gene>
    <name evidence="9" type="ORF">FOMPIDRAFT_1120849</name>
</gene>
<accession>S8E887</accession>
<evidence type="ECO:0000256" key="1">
    <source>
        <dbReference type="ARBA" id="ARBA00004141"/>
    </source>
</evidence>
<feature type="transmembrane region" description="Helical" evidence="7">
    <location>
        <begin position="334"/>
        <end position="354"/>
    </location>
</feature>
<dbReference type="FunCoup" id="S8E887">
    <property type="interactions" value="336"/>
</dbReference>
<dbReference type="GO" id="GO:0004252">
    <property type="term" value="F:serine-type endopeptidase activity"/>
    <property type="evidence" value="ECO:0007669"/>
    <property type="project" value="InterPro"/>
</dbReference>
<keyword evidence="6 7" id="KW-0472">Membrane</keyword>
<feature type="transmembrane region" description="Helical" evidence="7">
    <location>
        <begin position="267"/>
        <end position="288"/>
    </location>
</feature>
<evidence type="ECO:0000313" key="10">
    <source>
        <dbReference type="Proteomes" id="UP000015241"/>
    </source>
</evidence>
<dbReference type="GO" id="GO:0016020">
    <property type="term" value="C:membrane"/>
    <property type="evidence" value="ECO:0007669"/>
    <property type="project" value="UniProtKB-SubCell"/>
</dbReference>
<comment type="similarity">
    <text evidence="2">Belongs to the peptidase S54 family.</text>
</comment>